<dbReference type="SUPFAM" id="SSF57959">
    <property type="entry name" value="Leucine zipper domain"/>
    <property type="match status" value="1"/>
</dbReference>
<dbReference type="GO" id="GO:0005634">
    <property type="term" value="C:nucleus"/>
    <property type="evidence" value="ECO:0007669"/>
    <property type="project" value="UniProtKB-SubCell"/>
</dbReference>
<evidence type="ECO:0000256" key="2">
    <source>
        <dbReference type="ARBA" id="ARBA00007163"/>
    </source>
</evidence>
<dbReference type="Proteomes" id="UP000224080">
    <property type="component" value="Unassembled WGS sequence"/>
</dbReference>
<organism evidence="10 11">
    <name type="scientific">Blastomyces parvus</name>
    <dbReference type="NCBI Taxonomy" id="2060905"/>
    <lineage>
        <taxon>Eukaryota</taxon>
        <taxon>Fungi</taxon>
        <taxon>Dikarya</taxon>
        <taxon>Ascomycota</taxon>
        <taxon>Pezizomycotina</taxon>
        <taxon>Eurotiomycetes</taxon>
        <taxon>Eurotiomycetidae</taxon>
        <taxon>Onygenales</taxon>
        <taxon>Ajellomycetaceae</taxon>
        <taxon>Blastomyces</taxon>
    </lineage>
</organism>
<evidence type="ECO:0000256" key="8">
    <source>
        <dbReference type="SAM" id="MobiDB-lite"/>
    </source>
</evidence>
<dbReference type="GO" id="GO:0006986">
    <property type="term" value="P:response to unfolded protein"/>
    <property type="evidence" value="ECO:0007669"/>
    <property type="project" value="UniProtKB-KW"/>
</dbReference>
<reference evidence="10 11" key="1">
    <citation type="submission" date="2017-10" db="EMBL/GenBank/DDBJ databases">
        <title>Comparative genomics in systemic dimorphic fungi from Ajellomycetaceae.</title>
        <authorList>
            <person name="Munoz J.F."/>
            <person name="Mcewen J.G."/>
            <person name="Clay O.K."/>
            <person name="Cuomo C.A."/>
        </authorList>
    </citation>
    <scope>NUCLEOTIDE SEQUENCE [LARGE SCALE GENOMIC DNA]</scope>
    <source>
        <strain evidence="10 11">UAMH130</strain>
    </source>
</reference>
<dbReference type="GO" id="GO:0003677">
    <property type="term" value="F:DNA binding"/>
    <property type="evidence" value="ECO:0007669"/>
    <property type="project" value="UniProtKB-KW"/>
</dbReference>
<comment type="subcellular location">
    <subcellularLocation>
        <location evidence="1">Nucleus</location>
    </subcellularLocation>
</comment>
<evidence type="ECO:0000256" key="6">
    <source>
        <dbReference type="ARBA" id="ARBA00023230"/>
    </source>
</evidence>
<dbReference type="InterPro" id="IPR044280">
    <property type="entry name" value="Hac1/HY5"/>
</dbReference>
<feature type="region of interest" description="Disordered" evidence="8">
    <location>
        <begin position="347"/>
        <end position="372"/>
    </location>
</feature>
<accession>A0A2B7X1Q1</accession>
<feature type="compositionally biased region" description="Basic and acidic residues" evidence="8">
    <location>
        <begin position="81"/>
        <end position="95"/>
    </location>
</feature>
<feature type="region of interest" description="Disordered" evidence="8">
    <location>
        <begin position="515"/>
        <end position="544"/>
    </location>
</feature>
<feature type="domain" description="BZIP" evidence="9">
    <location>
        <begin position="87"/>
        <end position="150"/>
    </location>
</feature>
<feature type="compositionally biased region" description="Low complexity" evidence="8">
    <location>
        <begin position="1"/>
        <end position="11"/>
    </location>
</feature>
<evidence type="ECO:0000313" key="10">
    <source>
        <dbReference type="EMBL" id="PGH02662.1"/>
    </source>
</evidence>
<dbReference type="FunFam" id="1.20.5.170:FF:000101">
    <property type="entry name" value="BZIP transcription factor HacA"/>
    <property type="match status" value="1"/>
</dbReference>
<feature type="compositionally biased region" description="Basic and acidic residues" evidence="8">
    <location>
        <begin position="534"/>
        <end position="544"/>
    </location>
</feature>
<sequence>MATPFSCLSSMSPPPCSDPVQLTVSPAETTLSFAAESVAAQVKTEASTPKPEEKKPVKKRKSWGQELPTPKTNLPPRKRAKTEDEKEQRRIERVLRNRAAAQTSRERKRLEVEKLEGEKLEMEHQNGLLLRRLAQMEAENNRLSQQVAQLAAEIRSSRGSSPQSIVSGLASPTLAPILFKQERDEMISALDKIPFPTPSLSSYSPSVKGCDLLDSSDLTQHPAAMLCDLQCQSEASQQPSTAPHQPQQQPPQASPNPSSTSAPLPLQHQQADPPQQQLLFNLALLSIIQHLFQTMTSTAYSTLLIPLARIFRSLKQGSPLTFSPAEIQQHLPLILWLISTPTLSTFSTTTTTSTPTTHPHHQQQHSEPPTTNRPVFRIQLLTRLLACSPALARPLRDATSKALQLVASGGDLDFGSLWPASSSGSAPVRPGDGDGDVGGDVGSRHVGYELLLTMIWAIDCIERAKARKCKTHGKGTSSLVLYSVRSQKTLGSRTRLSRSGSGGGGRAWIKFQAALRDGRSRGSPSSGSKSTSRSSKEGWAWRKR</sequence>
<comment type="similarity">
    <text evidence="2">Belongs to the bZIP family.</text>
</comment>
<keyword evidence="4" id="KW-0238">DNA-binding</keyword>
<keyword evidence="5" id="KW-0804">Transcription</keyword>
<protein>
    <recommendedName>
        <fullName evidence="9">BZIP domain-containing protein</fullName>
    </recommendedName>
</protein>
<feature type="compositionally biased region" description="Low complexity" evidence="8">
    <location>
        <begin position="255"/>
        <end position="273"/>
    </location>
</feature>
<comment type="caution">
    <text evidence="10">The sequence shown here is derived from an EMBL/GenBank/DDBJ whole genome shotgun (WGS) entry which is preliminary data.</text>
</comment>
<dbReference type="OrthoDB" id="674948at2759"/>
<dbReference type="PANTHER" id="PTHR46714">
    <property type="entry name" value="TRANSCRIPTIONAL ACTIVATOR HAC1"/>
    <property type="match status" value="1"/>
</dbReference>
<keyword evidence="7" id="KW-0539">Nucleus</keyword>
<evidence type="ECO:0000256" key="7">
    <source>
        <dbReference type="ARBA" id="ARBA00023242"/>
    </source>
</evidence>
<evidence type="ECO:0000313" key="11">
    <source>
        <dbReference type="Proteomes" id="UP000224080"/>
    </source>
</evidence>
<feature type="compositionally biased region" description="Low complexity" evidence="8">
    <location>
        <begin position="521"/>
        <end position="533"/>
    </location>
</feature>
<feature type="region of interest" description="Disordered" evidence="8">
    <location>
        <begin position="38"/>
        <end position="108"/>
    </location>
</feature>
<evidence type="ECO:0000256" key="1">
    <source>
        <dbReference type="ARBA" id="ARBA00004123"/>
    </source>
</evidence>
<dbReference type="PROSITE" id="PS50217">
    <property type="entry name" value="BZIP"/>
    <property type="match status" value="1"/>
</dbReference>
<name>A0A2B7X1Q1_9EURO</name>
<gene>
    <name evidence="10" type="ORF">GX51_04545</name>
</gene>
<keyword evidence="11" id="KW-1185">Reference proteome</keyword>
<dbReference type="Pfam" id="PF07716">
    <property type="entry name" value="bZIP_2"/>
    <property type="match status" value="1"/>
</dbReference>
<evidence type="ECO:0000256" key="5">
    <source>
        <dbReference type="ARBA" id="ARBA00023163"/>
    </source>
</evidence>
<dbReference type="PANTHER" id="PTHR46714:SF6">
    <property type="entry name" value="TRANSCRIPTIONAL ACTIVATOR HAC1"/>
    <property type="match status" value="1"/>
</dbReference>
<dbReference type="AlphaFoldDB" id="A0A2B7X1Q1"/>
<dbReference type="PROSITE" id="PS00036">
    <property type="entry name" value="BZIP_BASIC"/>
    <property type="match status" value="1"/>
</dbReference>
<proteinExistence type="inferred from homology"/>
<evidence type="ECO:0000259" key="9">
    <source>
        <dbReference type="PROSITE" id="PS50217"/>
    </source>
</evidence>
<dbReference type="GO" id="GO:0000981">
    <property type="term" value="F:DNA-binding transcription factor activity, RNA polymerase II-specific"/>
    <property type="evidence" value="ECO:0007669"/>
    <property type="project" value="InterPro"/>
</dbReference>
<feature type="compositionally biased region" description="Low complexity" evidence="8">
    <location>
        <begin position="347"/>
        <end position="357"/>
    </location>
</feature>
<keyword evidence="6" id="KW-0834">Unfolded protein response</keyword>
<dbReference type="Gene3D" id="1.20.5.170">
    <property type="match status" value="1"/>
</dbReference>
<dbReference type="InterPro" id="IPR004827">
    <property type="entry name" value="bZIP"/>
</dbReference>
<dbReference type="SMART" id="SM00338">
    <property type="entry name" value="BRLZ"/>
    <property type="match status" value="1"/>
</dbReference>
<keyword evidence="3" id="KW-0805">Transcription regulation</keyword>
<dbReference type="InterPro" id="IPR046347">
    <property type="entry name" value="bZIP_sf"/>
</dbReference>
<feature type="compositionally biased region" description="Low complexity" evidence="8">
    <location>
        <begin position="235"/>
        <end position="247"/>
    </location>
</feature>
<evidence type="ECO:0000256" key="4">
    <source>
        <dbReference type="ARBA" id="ARBA00023125"/>
    </source>
</evidence>
<dbReference type="GO" id="GO:0045944">
    <property type="term" value="P:positive regulation of transcription by RNA polymerase II"/>
    <property type="evidence" value="ECO:0007669"/>
    <property type="project" value="InterPro"/>
</dbReference>
<feature type="region of interest" description="Disordered" evidence="8">
    <location>
        <begin position="234"/>
        <end position="273"/>
    </location>
</feature>
<dbReference type="STRING" id="2060905.A0A2B7X1Q1"/>
<evidence type="ECO:0000256" key="3">
    <source>
        <dbReference type="ARBA" id="ARBA00023015"/>
    </source>
</evidence>
<dbReference type="EMBL" id="PDNC01000057">
    <property type="protein sequence ID" value="PGH02662.1"/>
    <property type="molecule type" value="Genomic_DNA"/>
</dbReference>
<feature type="region of interest" description="Disordered" evidence="8">
    <location>
        <begin position="1"/>
        <end position="22"/>
    </location>
</feature>